<gene>
    <name evidence="1" type="ORF">LY79DRAFT_584692</name>
</gene>
<proteinExistence type="predicted"/>
<dbReference type="AlphaFoldDB" id="A0AAD8PKI4"/>
<protein>
    <submittedName>
        <fullName evidence="1">Uncharacterized protein</fullName>
    </submittedName>
</protein>
<dbReference type="SUPFAM" id="SSF54909">
    <property type="entry name" value="Dimeric alpha+beta barrel"/>
    <property type="match status" value="1"/>
</dbReference>
<dbReference type="InterPro" id="IPR011008">
    <property type="entry name" value="Dimeric_a/b-barrel"/>
</dbReference>
<evidence type="ECO:0000313" key="2">
    <source>
        <dbReference type="Proteomes" id="UP001230504"/>
    </source>
</evidence>
<keyword evidence="2" id="KW-1185">Reference proteome</keyword>
<dbReference type="EMBL" id="JAHLJV010000133">
    <property type="protein sequence ID" value="KAK1569474.1"/>
    <property type="molecule type" value="Genomic_DNA"/>
</dbReference>
<evidence type="ECO:0000313" key="1">
    <source>
        <dbReference type="EMBL" id="KAK1569474.1"/>
    </source>
</evidence>
<name>A0AAD8PKI4_9PEZI</name>
<dbReference type="RefSeq" id="XP_060407713.1">
    <property type="nucleotide sequence ID" value="XM_060560423.1"/>
</dbReference>
<reference evidence="1" key="1">
    <citation type="submission" date="2021-06" db="EMBL/GenBank/DDBJ databases">
        <title>Comparative genomics, transcriptomics and evolutionary studies reveal genomic signatures of adaptation to plant cell wall in hemibiotrophic fungi.</title>
        <authorList>
            <consortium name="DOE Joint Genome Institute"/>
            <person name="Baroncelli R."/>
            <person name="Diaz J.F."/>
            <person name="Benocci T."/>
            <person name="Peng M."/>
            <person name="Battaglia E."/>
            <person name="Haridas S."/>
            <person name="Andreopoulos W."/>
            <person name="Labutti K."/>
            <person name="Pangilinan J."/>
            <person name="Floch G.L."/>
            <person name="Makela M.R."/>
            <person name="Henrissat B."/>
            <person name="Grigoriev I.V."/>
            <person name="Crouch J.A."/>
            <person name="De Vries R.P."/>
            <person name="Sukno S.A."/>
            <person name="Thon M.R."/>
        </authorList>
    </citation>
    <scope>NUCLEOTIDE SEQUENCE</scope>
    <source>
        <strain evidence="1">CBS 125086</strain>
    </source>
</reference>
<dbReference type="Proteomes" id="UP001230504">
    <property type="component" value="Unassembled WGS sequence"/>
</dbReference>
<dbReference type="GeneID" id="85444663"/>
<organism evidence="1 2">
    <name type="scientific">Colletotrichum navitas</name>
    <dbReference type="NCBI Taxonomy" id="681940"/>
    <lineage>
        <taxon>Eukaryota</taxon>
        <taxon>Fungi</taxon>
        <taxon>Dikarya</taxon>
        <taxon>Ascomycota</taxon>
        <taxon>Pezizomycotina</taxon>
        <taxon>Sordariomycetes</taxon>
        <taxon>Hypocreomycetidae</taxon>
        <taxon>Glomerellales</taxon>
        <taxon>Glomerellaceae</taxon>
        <taxon>Colletotrichum</taxon>
        <taxon>Colletotrichum graminicola species complex</taxon>
    </lineage>
</organism>
<sequence>MAFFVVITPKIRADKKDEFLATWPKVKEEISKQPGVVGVAGGQVVNESGTPVTEFKYIQTLVFNSEADEKAFAESAWAKEHEADVEKFCEGPPRIAKFETGPLPAEKSKAFTQFTFINITDESKHEEVKQAWQDLVAALGQTPKFGGMGIGDEQGTGMGVLGWDSEDEAGAAYTKPEAQAALQKYKSFGKDVAVLVKLEA</sequence>
<dbReference type="Gene3D" id="3.30.70.100">
    <property type="match status" value="1"/>
</dbReference>
<accession>A0AAD8PKI4</accession>
<comment type="caution">
    <text evidence="1">The sequence shown here is derived from an EMBL/GenBank/DDBJ whole genome shotgun (WGS) entry which is preliminary data.</text>
</comment>